<evidence type="ECO:0000313" key="2">
    <source>
        <dbReference type="EMBL" id="MFF5289147.1"/>
    </source>
</evidence>
<gene>
    <name evidence="2" type="ORF">ACFY35_06905</name>
</gene>
<reference evidence="2 3" key="1">
    <citation type="submission" date="2024-10" db="EMBL/GenBank/DDBJ databases">
        <title>The Natural Products Discovery Center: Release of the First 8490 Sequenced Strains for Exploring Actinobacteria Biosynthetic Diversity.</title>
        <authorList>
            <person name="Kalkreuter E."/>
            <person name="Kautsar S.A."/>
            <person name="Yang D."/>
            <person name="Bader C.D."/>
            <person name="Teijaro C.N."/>
            <person name="Fluegel L."/>
            <person name="Davis C.M."/>
            <person name="Simpson J.R."/>
            <person name="Lauterbach L."/>
            <person name="Steele A.D."/>
            <person name="Gui C."/>
            <person name="Meng S."/>
            <person name="Li G."/>
            <person name="Viehrig K."/>
            <person name="Ye F."/>
            <person name="Su P."/>
            <person name="Kiefer A.F."/>
            <person name="Nichols A."/>
            <person name="Cepeda A.J."/>
            <person name="Yan W."/>
            <person name="Fan B."/>
            <person name="Jiang Y."/>
            <person name="Adhikari A."/>
            <person name="Zheng C.-J."/>
            <person name="Schuster L."/>
            <person name="Cowan T.M."/>
            <person name="Smanski M.J."/>
            <person name="Chevrette M.G."/>
            <person name="De Carvalho L.P.S."/>
            <person name="Shen B."/>
        </authorList>
    </citation>
    <scope>NUCLEOTIDE SEQUENCE [LARGE SCALE GENOMIC DNA]</scope>
    <source>
        <strain evidence="2 3">NPDC000087</strain>
    </source>
</reference>
<dbReference type="Pfam" id="PF01906">
    <property type="entry name" value="YbjQ_1"/>
    <property type="match status" value="1"/>
</dbReference>
<proteinExistence type="inferred from homology"/>
<dbReference type="RefSeq" id="WP_040431271.1">
    <property type="nucleotide sequence ID" value="NZ_JBIAZU010000001.1"/>
</dbReference>
<protein>
    <submittedName>
        <fullName evidence="2">Heavy metal-binding domain-containing protein</fullName>
    </submittedName>
</protein>
<dbReference type="Gene3D" id="3.30.110.70">
    <property type="entry name" value="Hypothetical protein apc22750. Chain B"/>
    <property type="match status" value="1"/>
</dbReference>
<dbReference type="PANTHER" id="PTHR34068">
    <property type="entry name" value="UPF0145 PROTEIN YBJQ"/>
    <property type="match status" value="1"/>
</dbReference>
<comment type="similarity">
    <text evidence="1">Belongs to the UPF0145 family.</text>
</comment>
<comment type="caution">
    <text evidence="2">The sequence shown here is derived from an EMBL/GenBank/DDBJ whole genome shotgun (WGS) entry which is preliminary data.</text>
</comment>
<name>A0ABW6W770_9ACTN</name>
<dbReference type="Proteomes" id="UP001602245">
    <property type="component" value="Unassembled WGS sequence"/>
</dbReference>
<dbReference type="EMBL" id="JBIAZU010000001">
    <property type="protein sequence ID" value="MFF5289147.1"/>
    <property type="molecule type" value="Genomic_DNA"/>
</dbReference>
<dbReference type="SUPFAM" id="SSF117782">
    <property type="entry name" value="YbjQ-like"/>
    <property type="match status" value="1"/>
</dbReference>
<sequence>MTVDGWDGRGLPPVARARIARAADDGVKTSLLSTAGAAGLVAAGFDVVGEVLGTTVMQIGWTGFTGCGWYGASGGMFGPGTVVSSRTQWSGYAPYVNALKRGRDLAMGRMTEEAAALGADGVVGIRLTDERMEGRKREFMALGTAVRSRGRVRPARPFTTDLTGQDFAKLISAGWIPAGLTYGISVGIRHDDWRTQSQIAPFAGNTEVVGYTELVNHVRADARREFAERAARIGGDAALATDVRSHVWPLEIGENHRDHVAECVIVGNVIARFHTGHRPITKSLSILPLRSMR</sequence>
<keyword evidence="3" id="KW-1185">Reference proteome</keyword>
<evidence type="ECO:0000256" key="1">
    <source>
        <dbReference type="ARBA" id="ARBA00010751"/>
    </source>
</evidence>
<organism evidence="2 3">
    <name type="scientific">Paractinoplanes globisporus</name>
    <dbReference type="NCBI Taxonomy" id="113565"/>
    <lineage>
        <taxon>Bacteria</taxon>
        <taxon>Bacillati</taxon>
        <taxon>Actinomycetota</taxon>
        <taxon>Actinomycetes</taxon>
        <taxon>Micromonosporales</taxon>
        <taxon>Micromonosporaceae</taxon>
        <taxon>Paractinoplanes</taxon>
    </lineage>
</organism>
<evidence type="ECO:0000313" key="3">
    <source>
        <dbReference type="Proteomes" id="UP001602245"/>
    </source>
</evidence>
<dbReference type="InterPro" id="IPR035439">
    <property type="entry name" value="UPF0145_dom_sf"/>
</dbReference>
<accession>A0ABW6W770</accession>
<dbReference type="InterPro" id="IPR002765">
    <property type="entry name" value="UPF0145_YbjQ-like"/>
</dbReference>